<feature type="compositionally biased region" description="Low complexity" evidence="1">
    <location>
        <begin position="389"/>
        <end position="399"/>
    </location>
</feature>
<feature type="compositionally biased region" description="Low complexity" evidence="1">
    <location>
        <begin position="410"/>
        <end position="432"/>
    </location>
</feature>
<feature type="region of interest" description="Disordered" evidence="1">
    <location>
        <begin position="485"/>
        <end position="544"/>
    </location>
</feature>
<feature type="region of interest" description="Disordered" evidence="1">
    <location>
        <begin position="227"/>
        <end position="248"/>
    </location>
</feature>
<feature type="compositionally biased region" description="Low complexity" evidence="1">
    <location>
        <begin position="502"/>
        <end position="520"/>
    </location>
</feature>
<feature type="compositionally biased region" description="Gly residues" evidence="1">
    <location>
        <begin position="174"/>
        <end position="186"/>
    </location>
</feature>
<feature type="compositionally biased region" description="Low complexity" evidence="1">
    <location>
        <begin position="621"/>
        <end position="642"/>
    </location>
</feature>
<protein>
    <submittedName>
        <fullName evidence="2">Uncharacterized protein</fullName>
    </submittedName>
</protein>
<feature type="region of interest" description="Disordered" evidence="1">
    <location>
        <begin position="389"/>
        <end position="467"/>
    </location>
</feature>
<keyword evidence="3" id="KW-1185">Reference proteome</keyword>
<accession>A0ABN9PQH2</accession>
<proteinExistence type="predicted"/>
<name>A0ABN9PQH2_9DINO</name>
<reference evidence="2" key="1">
    <citation type="submission" date="2023-10" db="EMBL/GenBank/DDBJ databases">
        <authorList>
            <person name="Chen Y."/>
            <person name="Shah S."/>
            <person name="Dougan E. K."/>
            <person name="Thang M."/>
            <person name="Chan C."/>
        </authorList>
    </citation>
    <scope>NUCLEOTIDE SEQUENCE [LARGE SCALE GENOMIC DNA]</scope>
</reference>
<comment type="caution">
    <text evidence="2">The sequence shown here is derived from an EMBL/GenBank/DDBJ whole genome shotgun (WGS) entry which is preliminary data.</text>
</comment>
<feature type="compositionally biased region" description="Low complexity" evidence="1">
    <location>
        <begin position="153"/>
        <end position="162"/>
    </location>
</feature>
<dbReference type="Proteomes" id="UP001189429">
    <property type="component" value="Unassembled WGS sequence"/>
</dbReference>
<dbReference type="EMBL" id="CAUYUJ010001325">
    <property type="protein sequence ID" value="CAK0795371.1"/>
    <property type="molecule type" value="Genomic_DNA"/>
</dbReference>
<feature type="compositionally biased region" description="Basic residues" evidence="1">
    <location>
        <begin position="525"/>
        <end position="539"/>
    </location>
</feature>
<evidence type="ECO:0000313" key="2">
    <source>
        <dbReference type="EMBL" id="CAK0795371.1"/>
    </source>
</evidence>
<evidence type="ECO:0000256" key="1">
    <source>
        <dbReference type="SAM" id="MobiDB-lite"/>
    </source>
</evidence>
<evidence type="ECO:0000313" key="3">
    <source>
        <dbReference type="Proteomes" id="UP001189429"/>
    </source>
</evidence>
<feature type="region of interest" description="Disordered" evidence="1">
    <location>
        <begin position="616"/>
        <end position="669"/>
    </location>
</feature>
<gene>
    <name evidence="2" type="ORF">PCOR1329_LOCUS5061</name>
</gene>
<feature type="compositionally biased region" description="Low complexity" evidence="1">
    <location>
        <begin position="652"/>
        <end position="664"/>
    </location>
</feature>
<feature type="compositionally biased region" description="Basic residues" evidence="1">
    <location>
        <begin position="444"/>
        <end position="453"/>
    </location>
</feature>
<feature type="region of interest" description="Disordered" evidence="1">
    <location>
        <begin position="145"/>
        <end position="186"/>
    </location>
</feature>
<organism evidence="2 3">
    <name type="scientific">Prorocentrum cordatum</name>
    <dbReference type="NCBI Taxonomy" id="2364126"/>
    <lineage>
        <taxon>Eukaryota</taxon>
        <taxon>Sar</taxon>
        <taxon>Alveolata</taxon>
        <taxon>Dinophyceae</taxon>
        <taxon>Prorocentrales</taxon>
        <taxon>Prorocentraceae</taxon>
        <taxon>Prorocentrum</taxon>
    </lineage>
</organism>
<sequence>MHESVPDEYKPALFIRGAETTSNGRVRAPFPPPTKHIKMPRASRYGLVASAPARACRPRGIFAAAVGVVGGVVDGVGALEASAPLSILVRERLLRDRGERVRQLREVLEDQRMQLVARDSRVGALEGEVNRLSAALKEAAQRGSDAGAWPGCAAASSSQSPARRVPPFPHQEAGGTGAAPRGGGGPERLEALVEAQRRRILELTGLLEARREERAARLVRGTLRGGGGVAGALPRAEDDAEGGAEGGALGSGAAGGGAAGLAARAEASAGAASGAGAGAAAGAAELLAAAGARRPLGGVAAGGGAAGLAARAEASAGAASGAGAGAAELLAAAGDAAAAAVERCTARLGAPARLGAGAGVVRRELEAAAPGIQLGLPVPTLTAPALTRRPAAAKRLPLPGRQGSRRQPFPAWKARPAAPAAAATSGADGGAASTPQWPDGGGGARRRPRRRSRGATATDAAATQLGDVGRHGAAAAASLCAQARPPAAAGRSRPELSPIAEADGSAAGGRPRPRGALGREAAGGRRARRARARRQRHRARGDCQAQLAERRRRLLEACEAASAWGQQLEQDLRRHGATAEVEAEPLSARRLGTAEGLRAGSGRLAEWEELLDQGLQRHGGETPPRARAPPGEGAACGASGATQERAQRTLGRRPSSSGERAAAASRRRSCQASPDVVAQGIFQDSDFDVSRFAPFCRSVRCASFSELLHASKLLQGSAASAEPAPRACARRDATAASVAQGTAGALA</sequence>